<proteinExistence type="predicted"/>
<name>A0A8X6YTF9_9ARAC</name>
<keyword evidence="1" id="KW-0812">Transmembrane</keyword>
<keyword evidence="1" id="KW-0472">Membrane</keyword>
<reference evidence="2" key="1">
    <citation type="submission" date="2020-08" db="EMBL/GenBank/DDBJ databases">
        <title>Multicomponent nature underlies the extraordinary mechanical properties of spider dragline silk.</title>
        <authorList>
            <person name="Kono N."/>
            <person name="Nakamura H."/>
            <person name="Mori M."/>
            <person name="Yoshida Y."/>
            <person name="Ohtoshi R."/>
            <person name="Malay A.D."/>
            <person name="Moran D.A.P."/>
            <person name="Tomita M."/>
            <person name="Numata K."/>
            <person name="Arakawa K."/>
        </authorList>
    </citation>
    <scope>NUCLEOTIDE SEQUENCE</scope>
</reference>
<feature type="transmembrane region" description="Helical" evidence="1">
    <location>
        <begin position="44"/>
        <end position="67"/>
    </location>
</feature>
<evidence type="ECO:0000313" key="2">
    <source>
        <dbReference type="EMBL" id="GFY78113.1"/>
    </source>
</evidence>
<protein>
    <submittedName>
        <fullName evidence="2">Uncharacterized protein</fullName>
    </submittedName>
</protein>
<dbReference type="EMBL" id="BMAV01022829">
    <property type="protein sequence ID" value="GFY78113.1"/>
    <property type="molecule type" value="Genomic_DNA"/>
</dbReference>
<sequence length="126" mass="14808">MLYNSYLFRIARVQWQKVMCIPLKNSSYFCFDCRNTAKETEKDFFFVGALGPCYTCTWYITVFEAGFKRKELNQSSRLFIVVVSALRCFHIQAKCCFIPLSIPMNSRTDIWSASKVLLYVHVWKKA</sequence>
<evidence type="ECO:0000313" key="3">
    <source>
        <dbReference type="Proteomes" id="UP000886998"/>
    </source>
</evidence>
<organism evidence="2 3">
    <name type="scientific">Trichonephila inaurata madagascariensis</name>
    <dbReference type="NCBI Taxonomy" id="2747483"/>
    <lineage>
        <taxon>Eukaryota</taxon>
        <taxon>Metazoa</taxon>
        <taxon>Ecdysozoa</taxon>
        <taxon>Arthropoda</taxon>
        <taxon>Chelicerata</taxon>
        <taxon>Arachnida</taxon>
        <taxon>Araneae</taxon>
        <taxon>Araneomorphae</taxon>
        <taxon>Entelegynae</taxon>
        <taxon>Araneoidea</taxon>
        <taxon>Nephilidae</taxon>
        <taxon>Trichonephila</taxon>
        <taxon>Trichonephila inaurata</taxon>
    </lineage>
</organism>
<comment type="caution">
    <text evidence="2">The sequence shown here is derived from an EMBL/GenBank/DDBJ whole genome shotgun (WGS) entry which is preliminary data.</text>
</comment>
<dbReference type="Proteomes" id="UP000886998">
    <property type="component" value="Unassembled WGS sequence"/>
</dbReference>
<keyword evidence="1" id="KW-1133">Transmembrane helix</keyword>
<gene>
    <name evidence="2" type="ORF">TNIN_368591</name>
</gene>
<evidence type="ECO:0000256" key="1">
    <source>
        <dbReference type="SAM" id="Phobius"/>
    </source>
</evidence>
<dbReference type="AlphaFoldDB" id="A0A8X6YTF9"/>
<accession>A0A8X6YTF9</accession>
<keyword evidence="3" id="KW-1185">Reference proteome</keyword>